<protein>
    <submittedName>
        <fullName evidence="1">Uncharacterized protein</fullName>
    </submittedName>
</protein>
<dbReference type="AlphaFoldDB" id="A0AAE7BHU5"/>
<name>A0AAE7BHU5_9BACT</name>
<dbReference type="KEGG" id="adz:ADFLV_2233"/>
<keyword evidence="2" id="KW-1185">Reference proteome</keyword>
<dbReference type="RefSeq" id="WP_129011265.1">
    <property type="nucleotide sequence ID" value="NZ_CP053835.1"/>
</dbReference>
<sequence>MLQKYIDSLPDDIGEQYFDIVRNFFLWEDYKYDIEKNAKEAGVRTLMNALKEHISIEIPTRDNKRYKNIEELEEHNLTNNLLLEMIIRNKEFKKIIWYLEVVESGIENNSLIENEKKYKELQFILIKKFGFDAKDKLKLIAYHPYINEKIGEVLGNVNNESLILNPPFISDVDNGLRRVIDFYLKKNELYVLILPTNYKIISNEDAKNIDAIRLFAKIISSVTNEEDYILLSEYEKNQQYFKRVDNLIYFLPKSRTEKLNSVDDDFIENNLNLLGIPVVTFGTKKVVSLSENPFPLELLDKEFVLSLSEDETLDAYFRETIIKPILPKLKFINSKRVTSTINPNVSSDEVNSIILNIQNNATKIKSFSEIFDIEIEKTEAVRKSKNIALKNKQIRNKDYADAFYIYDLYHMIGNKFNNLIKKLEDEAAINIKKVEKSPNFETKERKKGEKDKINKLLKKNLSLFSKVYLDIEIQKITNLEISKIRGLHSLMKEYIEECKFKNII</sequence>
<evidence type="ECO:0000313" key="2">
    <source>
        <dbReference type="Proteomes" id="UP000503313"/>
    </source>
</evidence>
<organism evidence="1 2">
    <name type="scientific">Arcobacter defluvii</name>
    <dbReference type="NCBI Taxonomy" id="873191"/>
    <lineage>
        <taxon>Bacteria</taxon>
        <taxon>Pseudomonadati</taxon>
        <taxon>Campylobacterota</taxon>
        <taxon>Epsilonproteobacteria</taxon>
        <taxon>Campylobacterales</taxon>
        <taxon>Arcobacteraceae</taxon>
        <taxon>Arcobacter</taxon>
    </lineage>
</organism>
<accession>A0AAE7BHU5</accession>
<gene>
    <name evidence="1" type="ORF">ADFLV_2233</name>
</gene>
<proteinExistence type="predicted"/>
<dbReference type="Proteomes" id="UP000503313">
    <property type="component" value="Chromosome"/>
</dbReference>
<evidence type="ECO:0000313" key="1">
    <source>
        <dbReference type="EMBL" id="QKF78241.1"/>
    </source>
</evidence>
<dbReference type="EMBL" id="CP053835">
    <property type="protein sequence ID" value="QKF78241.1"/>
    <property type="molecule type" value="Genomic_DNA"/>
</dbReference>
<reference evidence="1 2" key="1">
    <citation type="submission" date="2020-05" db="EMBL/GenBank/DDBJ databases">
        <title>Complete genome sequencing of Campylobacter and Arcobacter type strains.</title>
        <authorList>
            <person name="Miller W.G."/>
            <person name="Yee E."/>
        </authorList>
    </citation>
    <scope>NUCLEOTIDE SEQUENCE [LARGE SCALE GENOMIC DNA]</scope>
    <source>
        <strain evidence="1 2">LMG 25694</strain>
    </source>
</reference>